<name>A0ABR5DEX7_9FLAO</name>
<comment type="caution">
    <text evidence="1">The sequence shown here is derived from an EMBL/GenBank/DDBJ whole genome shotgun (WGS) entry which is preliminary data.</text>
</comment>
<evidence type="ECO:0000313" key="1">
    <source>
        <dbReference type="EMBL" id="KJJ37316.1"/>
    </source>
</evidence>
<dbReference type="EMBL" id="JSVU01000015">
    <property type="protein sequence ID" value="KJJ37316.1"/>
    <property type="molecule type" value="Genomic_DNA"/>
</dbReference>
<organism evidence="1 2">
    <name type="scientific">Aequorivita vladivostokensis</name>
    <dbReference type="NCBI Taxonomy" id="171194"/>
    <lineage>
        <taxon>Bacteria</taxon>
        <taxon>Pseudomonadati</taxon>
        <taxon>Bacteroidota</taxon>
        <taxon>Flavobacteriia</taxon>
        <taxon>Flavobacteriales</taxon>
        <taxon>Flavobacteriaceae</taxon>
        <taxon>Aequorivita</taxon>
    </lineage>
</organism>
<proteinExistence type="predicted"/>
<accession>A0ABR5DEX7</accession>
<keyword evidence="2" id="KW-1185">Reference proteome</keyword>
<protein>
    <recommendedName>
        <fullName evidence="3">HTH cro/C1-type domain-containing protein</fullName>
    </recommendedName>
</protein>
<evidence type="ECO:0000313" key="2">
    <source>
        <dbReference type="Proteomes" id="UP000033497"/>
    </source>
</evidence>
<sequence>MYDLFFIVPFVLMGKQIKIPELTEAITIVLSKLYKEKGSKVLLKLNNDYYSEIGKSLGLERYTSADHNVTCSKLFAICDFLEISLSDFFKLVEAENELLKFNKNRKGALVKNAYENQNKK</sequence>
<dbReference type="Proteomes" id="UP000033497">
    <property type="component" value="Unassembled WGS sequence"/>
</dbReference>
<reference evidence="1 2" key="1">
    <citation type="submission" date="2014-10" db="EMBL/GenBank/DDBJ databases">
        <title>Genome sequencing of Vitellibacter vladivostokensis KMM 3516.</title>
        <authorList>
            <person name="Thevarajoo S."/>
            <person name="Selvaratnam C."/>
            <person name="Goh K.M."/>
            <person name="Chong C.S."/>
        </authorList>
    </citation>
    <scope>NUCLEOTIDE SEQUENCE [LARGE SCALE GENOMIC DNA]</scope>
    <source>
        <strain evidence="1 2">KMM 3516</strain>
    </source>
</reference>
<evidence type="ECO:0008006" key="3">
    <source>
        <dbReference type="Google" id="ProtNLM"/>
    </source>
</evidence>
<gene>
    <name evidence="1" type="ORF">MB09_14985</name>
</gene>